<dbReference type="AlphaFoldDB" id="A0A381R0U6"/>
<reference evidence="1" key="1">
    <citation type="submission" date="2018-05" db="EMBL/GenBank/DDBJ databases">
        <authorList>
            <person name="Lanie J.A."/>
            <person name="Ng W.-L."/>
            <person name="Kazmierczak K.M."/>
            <person name="Andrzejewski T.M."/>
            <person name="Davidsen T.M."/>
            <person name="Wayne K.J."/>
            <person name="Tettelin H."/>
            <person name="Glass J.I."/>
            <person name="Rusch D."/>
            <person name="Podicherti R."/>
            <person name="Tsui H.-C.T."/>
            <person name="Winkler M.E."/>
        </authorList>
    </citation>
    <scope>NUCLEOTIDE SEQUENCE</scope>
</reference>
<protein>
    <recommendedName>
        <fullName evidence="2">SusD/RagB family nutrient-binding outer membrane lipoprotein</fullName>
    </recommendedName>
</protein>
<dbReference type="EMBL" id="UINC01001620">
    <property type="protein sequence ID" value="SUZ85100.1"/>
    <property type="molecule type" value="Genomic_DNA"/>
</dbReference>
<dbReference type="Pfam" id="PF12771">
    <property type="entry name" value="SusD-like_2"/>
    <property type="match status" value="1"/>
</dbReference>
<evidence type="ECO:0000313" key="1">
    <source>
        <dbReference type="EMBL" id="SUZ85100.1"/>
    </source>
</evidence>
<proteinExistence type="predicted"/>
<organism evidence="1">
    <name type="scientific">marine metagenome</name>
    <dbReference type="NCBI Taxonomy" id="408172"/>
    <lineage>
        <taxon>unclassified sequences</taxon>
        <taxon>metagenomes</taxon>
        <taxon>ecological metagenomes</taxon>
    </lineage>
</organism>
<dbReference type="InterPro" id="IPR011990">
    <property type="entry name" value="TPR-like_helical_dom_sf"/>
</dbReference>
<sequence>MKKQIQKIIGLLAVSSLLFMSCETVDFGDENLNPNAVSSANTGALITASMRSMPGILANSSAGILYVQHISEITYNDDSCYETIQWNFDGHYTGPLMNLQTVINLNNDDPDTYSSSGSAGMQKGVANLLQVWFYHHLTDRWGAVPYSEALKGVENLKPKFDSQQAIYTGMFAQIDSALGMLDGGGLQGDYMFNGDAAKWKKFGNTMKMVMALRLSDVDASTSQAKFLEAVAGGVLGSNAENIHYPYTVADANDNPWQDRFQTRDDYAASDTMVEALIATSDPRLHAYAAPVITAGGGAGGSAKVPVKYTTVDGKIYGGMPYGVLTPGILQAWVSYLPHQVIYKSDATQSGMIFSYAQVCFSMAEAASKGWGVSGTAESWYDAGIAASMSQWGISAADSATYIAAAPAATMANIAYEKWVALYLQGYEAWAEWRRLDAPSLVVATDILNGTAIPVRHGYGARTASANKENHDAACAAMGKSPGDFLQDARLWWDTK</sequence>
<dbReference type="PROSITE" id="PS51257">
    <property type="entry name" value="PROKAR_LIPOPROTEIN"/>
    <property type="match status" value="1"/>
</dbReference>
<accession>A0A381R0U6</accession>
<dbReference type="InterPro" id="IPR041662">
    <property type="entry name" value="SusD-like_2"/>
</dbReference>
<evidence type="ECO:0008006" key="2">
    <source>
        <dbReference type="Google" id="ProtNLM"/>
    </source>
</evidence>
<name>A0A381R0U6_9ZZZZ</name>
<dbReference type="SUPFAM" id="SSF48452">
    <property type="entry name" value="TPR-like"/>
    <property type="match status" value="1"/>
</dbReference>
<gene>
    <name evidence="1" type="ORF">METZ01_LOCUS37954</name>
</gene>
<dbReference type="Gene3D" id="1.25.40.390">
    <property type="match status" value="1"/>
</dbReference>